<protein>
    <recommendedName>
        <fullName evidence="3">Right handed beta helix domain-containing protein</fullName>
    </recommendedName>
</protein>
<dbReference type="Proteomes" id="UP000324800">
    <property type="component" value="Unassembled WGS sequence"/>
</dbReference>
<accession>A0A5J4VIK2</accession>
<evidence type="ECO:0000313" key="1">
    <source>
        <dbReference type="EMBL" id="KAA6382428.1"/>
    </source>
</evidence>
<evidence type="ECO:0000313" key="2">
    <source>
        <dbReference type="Proteomes" id="UP000324800"/>
    </source>
</evidence>
<dbReference type="EMBL" id="SNRW01006790">
    <property type="protein sequence ID" value="KAA6382428.1"/>
    <property type="molecule type" value="Genomic_DNA"/>
</dbReference>
<sequence length="272" mass="30382">MNNQYNIHVFEGQYDYDLSYHEYFINAKYPSVDIIAEQNVSINVIGTIQPIGKIIISFTNFSIDFGDLFFQIDDDGSSLKFSSCNLFRNASKTAINSHSLVIVDRGSLILEKMNITGNSLEGNEALIQSSQPLLIQFTSLNITNISLMSENVEPLLLSVAEHDQNSQIIVQDVHIKQNTAGNKAEAGIIYIHSKNLKINSIKNEINAANPILIENSEIIQNMLAPIQESCAIQIEGLRASEIRITNSTFDNRSPPNNDRQYEFKIVLPSGMN</sequence>
<reference evidence="1 2" key="1">
    <citation type="submission" date="2019-03" db="EMBL/GenBank/DDBJ databases">
        <title>Single cell metagenomics reveals metabolic interactions within the superorganism composed of flagellate Streblomastix strix and complex community of Bacteroidetes bacteria on its surface.</title>
        <authorList>
            <person name="Treitli S.C."/>
            <person name="Kolisko M."/>
            <person name="Husnik F."/>
            <person name="Keeling P."/>
            <person name="Hampl V."/>
        </authorList>
    </citation>
    <scope>NUCLEOTIDE SEQUENCE [LARGE SCALE GENOMIC DNA]</scope>
    <source>
        <strain evidence="1">ST1C</strain>
    </source>
</reference>
<comment type="caution">
    <text evidence="1">The sequence shown here is derived from an EMBL/GenBank/DDBJ whole genome shotgun (WGS) entry which is preliminary data.</text>
</comment>
<organism evidence="1 2">
    <name type="scientific">Streblomastix strix</name>
    <dbReference type="NCBI Taxonomy" id="222440"/>
    <lineage>
        <taxon>Eukaryota</taxon>
        <taxon>Metamonada</taxon>
        <taxon>Preaxostyla</taxon>
        <taxon>Oxymonadida</taxon>
        <taxon>Streblomastigidae</taxon>
        <taxon>Streblomastix</taxon>
    </lineage>
</organism>
<name>A0A5J4VIK2_9EUKA</name>
<proteinExistence type="predicted"/>
<dbReference type="AlphaFoldDB" id="A0A5J4VIK2"/>
<evidence type="ECO:0008006" key="3">
    <source>
        <dbReference type="Google" id="ProtNLM"/>
    </source>
</evidence>
<gene>
    <name evidence="1" type="ORF">EZS28_022044</name>
</gene>
<feature type="non-terminal residue" evidence="1">
    <location>
        <position position="272"/>
    </location>
</feature>